<comment type="caution">
    <text evidence="2">The sequence shown here is derived from an EMBL/GenBank/DDBJ whole genome shotgun (WGS) entry which is preliminary data.</text>
</comment>
<dbReference type="GO" id="GO:0009882">
    <property type="term" value="F:blue light photoreceptor activity"/>
    <property type="evidence" value="ECO:0007669"/>
    <property type="project" value="InterPro"/>
</dbReference>
<evidence type="ECO:0000313" key="2">
    <source>
        <dbReference type="EMBL" id="RIY12901.1"/>
    </source>
</evidence>
<sequence length="187" mass="20749">MCGGARASSAVALAAIKCVRFALYTRETGCDYTVLSAPQLLMPVLSPPLFRLVYHSQATHALRPAALNALLEKARAHNQYRLLTGLLLYADEQFMQVLEGPDPALSALYEEIKTDPLHHHVRTLHYAPIRRRAFPDWRMGFAQLSGETFRQATGFLTLEATPGLAAHPPQALWEQLREFAQGAAVSR</sequence>
<dbReference type="EMBL" id="QYCN01000004">
    <property type="protein sequence ID" value="RIY12901.1"/>
    <property type="molecule type" value="Genomic_DNA"/>
</dbReference>
<dbReference type="GO" id="GO:0071949">
    <property type="term" value="F:FAD binding"/>
    <property type="evidence" value="ECO:0007669"/>
    <property type="project" value="InterPro"/>
</dbReference>
<reference evidence="2 3" key="2">
    <citation type="submission" date="2019-01" db="EMBL/GenBank/DDBJ databases">
        <title>Hymenobacter humicola sp. nov., isolated from soils in Antarctica.</title>
        <authorList>
            <person name="Sedlacek I."/>
            <person name="Holochova P."/>
            <person name="Kralova S."/>
            <person name="Pantucek R."/>
            <person name="Stankova E."/>
            <person name="Vrbovska V."/>
            <person name="Kristofova L."/>
            <person name="Svec P."/>
            <person name="Busse H.-J."/>
        </authorList>
    </citation>
    <scope>NUCLEOTIDE SEQUENCE [LARGE SCALE GENOMIC DNA]</scope>
    <source>
        <strain evidence="2 3">CCM 8852</strain>
    </source>
</reference>
<dbReference type="Pfam" id="PF04940">
    <property type="entry name" value="BLUF"/>
    <property type="match status" value="1"/>
</dbReference>
<proteinExistence type="predicted"/>
<dbReference type="OrthoDB" id="1122028at2"/>
<dbReference type="PROSITE" id="PS50925">
    <property type="entry name" value="BLUF"/>
    <property type="match status" value="1"/>
</dbReference>
<keyword evidence="3" id="KW-1185">Reference proteome</keyword>
<gene>
    <name evidence="2" type="ORF">D0T11_04020</name>
</gene>
<dbReference type="Proteomes" id="UP000284250">
    <property type="component" value="Unassembled WGS sequence"/>
</dbReference>
<dbReference type="SMART" id="SM01034">
    <property type="entry name" value="BLUF"/>
    <property type="match status" value="1"/>
</dbReference>
<name>A0A418R6H9_9BACT</name>
<dbReference type="Gene3D" id="3.30.70.100">
    <property type="match status" value="1"/>
</dbReference>
<evidence type="ECO:0000313" key="3">
    <source>
        <dbReference type="Proteomes" id="UP000284250"/>
    </source>
</evidence>
<dbReference type="InterPro" id="IPR007024">
    <property type="entry name" value="BLUF_domain"/>
</dbReference>
<dbReference type="SUPFAM" id="SSF54975">
    <property type="entry name" value="Acylphosphatase/BLUF domain-like"/>
    <property type="match status" value="1"/>
</dbReference>
<reference evidence="2 3" key="1">
    <citation type="submission" date="2018-09" db="EMBL/GenBank/DDBJ databases">
        <authorList>
            <person name="Zeman M."/>
            <person name="Pardy F."/>
        </authorList>
    </citation>
    <scope>NUCLEOTIDE SEQUENCE [LARGE SCALE GENOMIC DNA]</scope>
    <source>
        <strain evidence="2 3">CCM 8852</strain>
    </source>
</reference>
<dbReference type="InterPro" id="IPR036046">
    <property type="entry name" value="Acylphosphatase-like_dom_sf"/>
</dbReference>
<evidence type="ECO:0000259" key="1">
    <source>
        <dbReference type="PROSITE" id="PS50925"/>
    </source>
</evidence>
<dbReference type="AlphaFoldDB" id="A0A418R6H9"/>
<organism evidence="2 3">
    <name type="scientific">Hymenobacter rubripertinctus</name>
    <dbReference type="NCBI Taxonomy" id="2029981"/>
    <lineage>
        <taxon>Bacteria</taxon>
        <taxon>Pseudomonadati</taxon>
        <taxon>Bacteroidota</taxon>
        <taxon>Cytophagia</taxon>
        <taxon>Cytophagales</taxon>
        <taxon>Hymenobacteraceae</taxon>
        <taxon>Hymenobacter</taxon>
    </lineage>
</organism>
<accession>A0A418R6H9</accession>
<feature type="domain" description="BLUF" evidence="1">
    <location>
        <begin position="49"/>
        <end position="140"/>
    </location>
</feature>
<protein>
    <submittedName>
        <fullName evidence="2">BLUF domain-containing protein</fullName>
    </submittedName>
</protein>